<dbReference type="PIRSF" id="PIRSF000124">
    <property type="entry name" value="UDPglc_GDPman_dh"/>
    <property type="match status" value="1"/>
</dbReference>
<dbReference type="PIRSF" id="PIRSF500136">
    <property type="entry name" value="UDP_ManNAc_DH"/>
    <property type="match status" value="1"/>
</dbReference>
<dbReference type="InterPro" id="IPR017476">
    <property type="entry name" value="UDP-Glc/GDP-Man"/>
</dbReference>
<dbReference type="PANTHER" id="PTHR43750:SF3">
    <property type="entry name" value="UDP-GLUCOSE 6-DEHYDROGENASE TUAD"/>
    <property type="match status" value="1"/>
</dbReference>
<feature type="domain" description="UDP-glucose/GDP-mannose dehydrogenase C-terminal" evidence="1">
    <location>
        <begin position="116"/>
        <end position="213"/>
    </location>
</feature>
<feature type="non-terminal residue" evidence="2">
    <location>
        <position position="1"/>
    </location>
</feature>
<gene>
    <name evidence="2" type="ORF">LCGC14_3087220</name>
</gene>
<accession>A0A0F8Z243</accession>
<dbReference type="GO" id="GO:0016616">
    <property type="term" value="F:oxidoreductase activity, acting on the CH-OH group of donors, NAD or NADP as acceptor"/>
    <property type="evidence" value="ECO:0007669"/>
    <property type="project" value="InterPro"/>
</dbReference>
<dbReference type="InterPro" id="IPR008927">
    <property type="entry name" value="6-PGluconate_DH-like_C_sf"/>
</dbReference>
<dbReference type="GO" id="GO:0016628">
    <property type="term" value="F:oxidoreductase activity, acting on the CH-CH group of donors, NAD or NADP as acceptor"/>
    <property type="evidence" value="ECO:0007669"/>
    <property type="project" value="InterPro"/>
</dbReference>
<dbReference type="SUPFAM" id="SSF52413">
    <property type="entry name" value="UDP-glucose/GDP-mannose dehydrogenase C-terminal domain"/>
    <property type="match status" value="1"/>
</dbReference>
<evidence type="ECO:0000313" key="2">
    <source>
        <dbReference type="EMBL" id="KKK54191.1"/>
    </source>
</evidence>
<dbReference type="Pfam" id="PF00984">
    <property type="entry name" value="UDPG_MGDP_dh"/>
    <property type="match status" value="1"/>
</dbReference>
<comment type="caution">
    <text evidence="2">The sequence shown here is derived from an EMBL/GenBank/DDBJ whole genome shotgun (WGS) entry which is preliminary data.</text>
</comment>
<dbReference type="GO" id="GO:0000271">
    <property type="term" value="P:polysaccharide biosynthetic process"/>
    <property type="evidence" value="ECO:0007669"/>
    <property type="project" value="InterPro"/>
</dbReference>
<dbReference type="InterPro" id="IPR014026">
    <property type="entry name" value="UDP-Glc/GDP-Man_DH_dimer"/>
</dbReference>
<dbReference type="InterPro" id="IPR036220">
    <property type="entry name" value="UDP-Glc/GDP-Man_DH_C_sf"/>
</dbReference>
<dbReference type="SMART" id="SM00984">
    <property type="entry name" value="UDPG_MGDP_dh_C"/>
    <property type="match status" value="1"/>
</dbReference>
<dbReference type="SUPFAM" id="SSF48179">
    <property type="entry name" value="6-phosphogluconate dehydrogenase C-terminal domain-like"/>
    <property type="match status" value="1"/>
</dbReference>
<protein>
    <recommendedName>
        <fullName evidence="1">UDP-glucose/GDP-mannose dehydrogenase C-terminal domain-containing protein</fullName>
    </recommendedName>
</protein>
<dbReference type="InterPro" id="IPR028359">
    <property type="entry name" value="UDP_ManNAc/GlcNAc_DH"/>
</dbReference>
<dbReference type="Pfam" id="PF03720">
    <property type="entry name" value="UDPG_MGDP_dh_C"/>
    <property type="match status" value="1"/>
</dbReference>
<dbReference type="AlphaFoldDB" id="A0A0F8Z243"/>
<organism evidence="2">
    <name type="scientific">marine sediment metagenome</name>
    <dbReference type="NCBI Taxonomy" id="412755"/>
    <lineage>
        <taxon>unclassified sequences</taxon>
        <taxon>metagenomes</taxon>
        <taxon>ecological metagenomes</taxon>
    </lineage>
</organism>
<dbReference type="GO" id="GO:0051287">
    <property type="term" value="F:NAD binding"/>
    <property type="evidence" value="ECO:0007669"/>
    <property type="project" value="InterPro"/>
</dbReference>
<reference evidence="2" key="1">
    <citation type="journal article" date="2015" name="Nature">
        <title>Complex archaea that bridge the gap between prokaryotes and eukaryotes.</title>
        <authorList>
            <person name="Spang A."/>
            <person name="Saw J.H."/>
            <person name="Jorgensen S.L."/>
            <person name="Zaremba-Niedzwiedzka K."/>
            <person name="Martijn J."/>
            <person name="Lind A.E."/>
            <person name="van Eijk R."/>
            <person name="Schleper C."/>
            <person name="Guy L."/>
            <person name="Ettema T.J."/>
        </authorList>
    </citation>
    <scope>NUCLEOTIDE SEQUENCE</scope>
</reference>
<evidence type="ECO:0000259" key="1">
    <source>
        <dbReference type="SMART" id="SM00984"/>
    </source>
</evidence>
<dbReference type="Gene3D" id="1.20.5.100">
    <property type="entry name" value="Cytochrome c1, transmembrane anchor, C-terminal"/>
    <property type="match status" value="1"/>
</dbReference>
<dbReference type="PANTHER" id="PTHR43750">
    <property type="entry name" value="UDP-GLUCOSE 6-DEHYDROGENASE TUAD"/>
    <property type="match status" value="1"/>
</dbReference>
<dbReference type="Gene3D" id="3.40.50.720">
    <property type="entry name" value="NAD(P)-binding Rossmann-like Domain"/>
    <property type="match status" value="1"/>
</dbReference>
<proteinExistence type="predicted"/>
<dbReference type="InterPro" id="IPR014027">
    <property type="entry name" value="UDP-Glc/GDP-Man_DH_C"/>
</dbReference>
<dbReference type="EMBL" id="LAZR01066121">
    <property type="protein sequence ID" value="KKK54191.1"/>
    <property type="molecule type" value="Genomic_DNA"/>
</dbReference>
<sequence length="233" mass="26279">YASNSFLALKISFANELANVVDHFNLTQPFTKVNVDDITEIMGMDHRISPAFFRSGVGYGGSCFPKDIKALSHFARELKSPMHLLEKTTEVNAYQPIKAIEHLIDVIGDLTNRDVGIFGLSFKPHTEDIREAPAKTIINELLSPHANVHCWDPKAEPSMAIEFPSLCYHHTIPDTFEHADSAIIVTDWPELKDYFVNYKPTIPIIDGRGVYPEADRSIGRTKVKDFVKLQNIR</sequence>
<name>A0A0F8Z243_9ZZZZ</name>